<reference evidence="13 14" key="1">
    <citation type="submission" date="2017-03" db="EMBL/GenBank/DDBJ databases">
        <title>Genome analysis of Rhizobial strains effectives or ineffectives for nitrogen fixation isolated from bean seeds.</title>
        <authorList>
            <person name="Peralta H."/>
            <person name="Aguilar-Vera A."/>
            <person name="Mora Y."/>
            <person name="Vargas-Lagunas C."/>
            <person name="Girard L."/>
            <person name="Mora J."/>
        </authorList>
    </citation>
    <scope>NUCLEOTIDE SEQUENCE [LARGE SCALE GENOMIC DNA]</scope>
    <source>
        <strain evidence="13 14">CCGM3</strain>
    </source>
</reference>
<dbReference type="PIRSF" id="PIRSF000126">
    <property type="entry name" value="11-beta-HSD1"/>
    <property type="match status" value="1"/>
</dbReference>
<dbReference type="InterPro" id="IPR002347">
    <property type="entry name" value="SDR_fam"/>
</dbReference>
<evidence type="ECO:0000256" key="7">
    <source>
        <dbReference type="ARBA" id="ARBA00044271"/>
    </source>
</evidence>
<dbReference type="Gene3D" id="3.40.50.720">
    <property type="entry name" value="NAD(P)-binding Rossmann-like Domain"/>
    <property type="match status" value="1"/>
</dbReference>
<dbReference type="PROSITE" id="PS00061">
    <property type="entry name" value="ADH_SHORT"/>
    <property type="match status" value="1"/>
</dbReference>
<dbReference type="PRINTS" id="PR00081">
    <property type="entry name" value="GDHRDH"/>
</dbReference>
<proteinExistence type="inferred from homology"/>
<dbReference type="InterPro" id="IPR036291">
    <property type="entry name" value="NAD(P)-bd_dom_sf"/>
</dbReference>
<evidence type="ECO:0000256" key="4">
    <source>
        <dbReference type="ARBA" id="ARBA00044050"/>
    </source>
</evidence>
<evidence type="ECO:0000256" key="8">
    <source>
        <dbReference type="ARBA" id="ARBA00044349"/>
    </source>
</evidence>
<dbReference type="SUPFAM" id="SSF51735">
    <property type="entry name" value="NAD(P)-binding Rossmann-fold domains"/>
    <property type="match status" value="1"/>
</dbReference>
<dbReference type="Proteomes" id="UP000254939">
    <property type="component" value="Unassembled WGS sequence"/>
</dbReference>
<comment type="function">
    <text evidence="9">NADP-dependent dehydrogenase with broad substrate specificity acting on 3-hydroxy acids. Catalyzes the NADP-dependent oxidation of L-allo-threonine to L-2-amino-3-keto-butyrate, which is spontaneously decarboxylated into aminoacetone. Also acts on D-threonine, L-serine, D-serine, D-3-hydroxyisobutyrate, L-3-hydroxyisobutyrate, D-glycerate and L-glycerate. Able to catalyze the reduction of the malonic semialdehyde to 3-hydroxypropionic acid. YdfG is apparently supplementing RutE, the presumed malonic semialdehyde reductase involved in pyrimidine degradation since both are able to detoxify malonic semialdehyde.</text>
</comment>
<comment type="catalytic activity">
    <reaction evidence="10">
        <text>3-hydroxypropanoate + NADP(+) = 3-oxopropanoate + NADPH + H(+)</text>
        <dbReference type="Rhea" id="RHEA:26438"/>
        <dbReference type="ChEBI" id="CHEBI:15378"/>
        <dbReference type="ChEBI" id="CHEBI:16510"/>
        <dbReference type="ChEBI" id="CHEBI:33190"/>
        <dbReference type="ChEBI" id="CHEBI:57783"/>
        <dbReference type="ChEBI" id="CHEBI:58349"/>
        <dbReference type="EC" id="1.1.1.298"/>
    </reaction>
</comment>
<dbReference type="EC" id="1.1.1.298" evidence="4"/>
<evidence type="ECO:0000256" key="3">
    <source>
        <dbReference type="ARBA" id="ARBA00043812"/>
    </source>
</evidence>
<evidence type="ECO:0000313" key="14">
    <source>
        <dbReference type="Proteomes" id="UP000254939"/>
    </source>
</evidence>
<dbReference type="CDD" id="cd05233">
    <property type="entry name" value="SDR_c"/>
    <property type="match status" value="1"/>
</dbReference>
<evidence type="ECO:0000256" key="5">
    <source>
        <dbReference type="ARBA" id="ARBA00044059"/>
    </source>
</evidence>
<dbReference type="PRINTS" id="PR00080">
    <property type="entry name" value="SDRFAMILY"/>
</dbReference>
<evidence type="ECO:0000256" key="1">
    <source>
        <dbReference type="ARBA" id="ARBA00006484"/>
    </source>
</evidence>
<evidence type="ECO:0000256" key="10">
    <source>
        <dbReference type="ARBA" id="ARBA00047274"/>
    </source>
</evidence>
<evidence type="ECO:0000313" key="13">
    <source>
        <dbReference type="EMBL" id="RDJ02932.1"/>
    </source>
</evidence>
<evidence type="ECO:0000256" key="12">
    <source>
        <dbReference type="SAM" id="MobiDB-lite"/>
    </source>
</evidence>
<sequence length="281" mass="29820">MTQSSKGTALITGASSGIGAVYADRLARRGYDLVLVARGQDALTKVAGEIIGGTGRRVTALRADLGTREDLLKIESVLRSDPSITMLVNNAGVGAVQPLLVSDVEDMERMIRINVTALTRLVYAAAPSFVARDRGTIINVASALALAPEILNGVYGATKAFVLALTFSLHKELAEKNIRVQAVLPGAVETPFWEASGGSLKQLPENIVMKADDAVDAALSGLDLGELVTLPSVPDADDWNAYEAARQKLMPNLSRNVPAPRYRPGSISHEAARRQVSHAEV</sequence>
<dbReference type="GO" id="GO:0035527">
    <property type="term" value="F:3-hydroxypropionate dehydrogenase (NADP+) activity"/>
    <property type="evidence" value="ECO:0007669"/>
    <property type="project" value="UniProtKB-EC"/>
</dbReference>
<accession>A0A370KFL5</accession>
<comment type="similarity">
    <text evidence="1 11">Belongs to the short-chain dehydrogenases/reductases (SDR) family.</text>
</comment>
<evidence type="ECO:0000256" key="2">
    <source>
        <dbReference type="ARBA" id="ARBA00023002"/>
    </source>
</evidence>
<evidence type="ECO:0000256" key="11">
    <source>
        <dbReference type="RuleBase" id="RU000363"/>
    </source>
</evidence>
<dbReference type="AlphaFoldDB" id="A0A370KFL5"/>
<keyword evidence="2" id="KW-0560">Oxidoreductase</keyword>
<feature type="region of interest" description="Disordered" evidence="12">
    <location>
        <begin position="254"/>
        <end position="281"/>
    </location>
</feature>
<dbReference type="EMBL" id="NAAC01000045">
    <property type="protein sequence ID" value="RDJ02932.1"/>
    <property type="molecule type" value="Genomic_DNA"/>
</dbReference>
<evidence type="ECO:0000256" key="6">
    <source>
        <dbReference type="ARBA" id="ARBA00044065"/>
    </source>
</evidence>
<dbReference type="RefSeq" id="WP_016556125.1">
    <property type="nucleotide sequence ID" value="NZ_KZ857269.1"/>
</dbReference>
<comment type="catalytic activity">
    <reaction evidence="3">
        <text>L-allo-threonine + NADP(+) = aminoacetone + CO2 + NADPH</text>
        <dbReference type="Rhea" id="RHEA:43524"/>
        <dbReference type="ChEBI" id="CHEBI:16526"/>
        <dbReference type="ChEBI" id="CHEBI:57783"/>
        <dbReference type="ChEBI" id="CHEBI:58320"/>
        <dbReference type="ChEBI" id="CHEBI:58349"/>
        <dbReference type="ChEBI" id="CHEBI:58585"/>
        <dbReference type="EC" id="1.1.1.381"/>
    </reaction>
</comment>
<dbReference type="InterPro" id="IPR020904">
    <property type="entry name" value="Sc_DH/Rdtase_CS"/>
</dbReference>
<comment type="caution">
    <text evidence="13">The sequence shown here is derived from an EMBL/GenBank/DDBJ whole genome shotgun (WGS) entry which is preliminary data.</text>
</comment>
<feature type="compositionally biased region" description="Basic and acidic residues" evidence="12">
    <location>
        <begin position="270"/>
        <end position="281"/>
    </location>
</feature>
<gene>
    <name evidence="13" type="ORF">B5K06_30990</name>
</gene>
<protein>
    <recommendedName>
        <fullName evidence="6">NADP-dependent 3-hydroxy acid dehydrogenase YdfG</fullName>
        <ecNumber evidence="4">1.1.1.298</ecNumber>
        <ecNumber evidence="5">1.1.1.381</ecNumber>
    </recommendedName>
    <alternativeName>
        <fullName evidence="8">L-allo-threonine dehydrogenase</fullName>
    </alternativeName>
    <alternativeName>
        <fullName evidence="7">Malonic semialdehyde reductase</fullName>
    </alternativeName>
</protein>
<dbReference type="EC" id="1.1.1.381" evidence="5"/>
<name>A0A370KFL5_9HYPH</name>
<dbReference type="PANTHER" id="PTHR43086:SF3">
    <property type="entry name" value="NADP-DEPENDENT 3-HYDROXY ACID DEHYDROGENASE YDFG"/>
    <property type="match status" value="1"/>
</dbReference>
<dbReference type="OrthoDB" id="9810734at2"/>
<dbReference type="Pfam" id="PF00106">
    <property type="entry name" value="adh_short"/>
    <property type="match status" value="1"/>
</dbReference>
<evidence type="ECO:0000256" key="9">
    <source>
        <dbReference type="ARBA" id="ARBA00045650"/>
    </source>
</evidence>
<dbReference type="PANTHER" id="PTHR43086">
    <property type="entry name" value="VERY-LONG-CHAIN 3-OXOOACYL-COA REDUCTASE"/>
    <property type="match status" value="1"/>
</dbReference>
<organism evidence="13 14">
    <name type="scientific">Rhizobium grahamii</name>
    <dbReference type="NCBI Taxonomy" id="1120045"/>
    <lineage>
        <taxon>Bacteria</taxon>
        <taxon>Pseudomonadati</taxon>
        <taxon>Pseudomonadota</taxon>
        <taxon>Alphaproteobacteria</taxon>
        <taxon>Hyphomicrobiales</taxon>
        <taxon>Rhizobiaceae</taxon>
        <taxon>Rhizobium/Agrobacterium group</taxon>
        <taxon>Rhizobium</taxon>
    </lineage>
</organism>